<protein>
    <submittedName>
        <fullName evidence="2">Uncharacterized protein</fullName>
    </submittedName>
</protein>
<evidence type="ECO:0000313" key="3">
    <source>
        <dbReference type="Proteomes" id="UP000630887"/>
    </source>
</evidence>
<feature type="region of interest" description="Disordered" evidence="1">
    <location>
        <begin position="65"/>
        <end position="99"/>
    </location>
</feature>
<accession>A0A8J3P966</accession>
<dbReference type="Proteomes" id="UP000630887">
    <property type="component" value="Unassembled WGS sequence"/>
</dbReference>
<reference evidence="2 3" key="1">
    <citation type="submission" date="2021-01" db="EMBL/GenBank/DDBJ databases">
        <title>Whole genome shotgun sequence of Catellatospora coxensis NBRC 107359.</title>
        <authorList>
            <person name="Komaki H."/>
            <person name="Tamura T."/>
        </authorList>
    </citation>
    <scope>NUCLEOTIDE SEQUENCE [LARGE SCALE GENOMIC DNA]</scope>
    <source>
        <strain evidence="2 3">NBRC 107359</strain>
    </source>
</reference>
<evidence type="ECO:0000313" key="2">
    <source>
        <dbReference type="EMBL" id="GIG08926.1"/>
    </source>
</evidence>
<organism evidence="2 3">
    <name type="scientific">Catellatospora coxensis</name>
    <dbReference type="NCBI Taxonomy" id="310354"/>
    <lineage>
        <taxon>Bacteria</taxon>
        <taxon>Bacillati</taxon>
        <taxon>Actinomycetota</taxon>
        <taxon>Actinomycetes</taxon>
        <taxon>Micromonosporales</taxon>
        <taxon>Micromonosporaceae</taxon>
        <taxon>Catellatospora</taxon>
    </lineage>
</organism>
<evidence type="ECO:0000256" key="1">
    <source>
        <dbReference type="SAM" id="MobiDB-lite"/>
    </source>
</evidence>
<sequence>MADVGVHGTLLGREESVACEGLSCSGVASFGGACRALPPEARRHASTYDAVCKSVQRGDRVTVSLRASGGPCRGPPSPRTASMRPTRTADSRLHQANLM</sequence>
<dbReference type="AlphaFoldDB" id="A0A8J3P966"/>
<name>A0A8J3P966_9ACTN</name>
<dbReference type="EMBL" id="BONI01000055">
    <property type="protein sequence ID" value="GIG08926.1"/>
    <property type="molecule type" value="Genomic_DNA"/>
</dbReference>
<keyword evidence="3" id="KW-1185">Reference proteome</keyword>
<gene>
    <name evidence="2" type="ORF">Cco03nite_56260</name>
</gene>
<comment type="caution">
    <text evidence="2">The sequence shown here is derived from an EMBL/GenBank/DDBJ whole genome shotgun (WGS) entry which is preliminary data.</text>
</comment>
<proteinExistence type="predicted"/>